<dbReference type="PROSITE" id="PS00584">
    <property type="entry name" value="PFKB_KINASES_2"/>
    <property type="match status" value="1"/>
</dbReference>
<dbReference type="PANTHER" id="PTHR43320:SF3">
    <property type="entry name" value="CARBOHYDRATE KINASE PFKB DOMAIN-CONTAINING PROTEIN"/>
    <property type="match status" value="1"/>
</dbReference>
<feature type="domain" description="Carbohydrate kinase PfkB" evidence="5">
    <location>
        <begin position="216"/>
        <end position="495"/>
    </location>
</feature>
<feature type="region of interest" description="Disordered" evidence="4">
    <location>
        <begin position="68"/>
        <end position="106"/>
    </location>
</feature>
<reference evidence="6 7" key="1">
    <citation type="journal article" date="2008" name="Science">
        <title>The Physcomitrella genome reveals evolutionary insights into the conquest of land by plants.</title>
        <authorList>
            <person name="Rensing S."/>
            <person name="Lang D."/>
            <person name="Zimmer A."/>
            <person name="Terry A."/>
            <person name="Salamov A."/>
            <person name="Shapiro H."/>
            <person name="Nishiyama T."/>
            <person name="Perroud P.-F."/>
            <person name="Lindquist E."/>
            <person name="Kamisugi Y."/>
            <person name="Tanahashi T."/>
            <person name="Sakakibara K."/>
            <person name="Fujita T."/>
            <person name="Oishi K."/>
            <person name="Shin-I T."/>
            <person name="Kuroki Y."/>
            <person name="Toyoda A."/>
            <person name="Suzuki Y."/>
            <person name="Hashimoto A."/>
            <person name="Yamaguchi K."/>
            <person name="Sugano A."/>
            <person name="Kohara Y."/>
            <person name="Fujiyama A."/>
            <person name="Anterola A."/>
            <person name="Aoki S."/>
            <person name="Ashton N."/>
            <person name="Barbazuk W.B."/>
            <person name="Barker E."/>
            <person name="Bennetzen J."/>
            <person name="Bezanilla M."/>
            <person name="Blankenship R."/>
            <person name="Cho S.H."/>
            <person name="Dutcher S."/>
            <person name="Estelle M."/>
            <person name="Fawcett J.A."/>
            <person name="Gundlach H."/>
            <person name="Hanada K."/>
            <person name="Heyl A."/>
            <person name="Hicks K.A."/>
            <person name="Hugh J."/>
            <person name="Lohr M."/>
            <person name="Mayer K."/>
            <person name="Melkozernov A."/>
            <person name="Murata T."/>
            <person name="Nelson D."/>
            <person name="Pils B."/>
            <person name="Prigge M."/>
            <person name="Reiss B."/>
            <person name="Renner T."/>
            <person name="Rombauts S."/>
            <person name="Rushton P."/>
            <person name="Sanderfoot A."/>
            <person name="Schween G."/>
            <person name="Shiu S.-H."/>
            <person name="Stueber K."/>
            <person name="Theodoulou F.L."/>
            <person name="Tu H."/>
            <person name="Van de Peer Y."/>
            <person name="Verrier P.J."/>
            <person name="Waters E."/>
            <person name="Wood A."/>
            <person name="Yang L."/>
            <person name="Cove D."/>
            <person name="Cuming A."/>
            <person name="Hasebe M."/>
            <person name="Lucas S."/>
            <person name="Mishler D.B."/>
            <person name="Reski R."/>
            <person name="Grigoriev I."/>
            <person name="Quatrano R.S."/>
            <person name="Boore J.L."/>
        </authorList>
    </citation>
    <scope>NUCLEOTIDE SEQUENCE [LARGE SCALE GENOMIC DNA]</scope>
    <source>
        <strain evidence="6 7">cv. Gransden 2004</strain>
    </source>
</reference>
<evidence type="ECO:0000256" key="3">
    <source>
        <dbReference type="ARBA" id="ARBA00022777"/>
    </source>
</evidence>
<dbReference type="Pfam" id="PF00294">
    <property type="entry name" value="PfkB"/>
    <property type="match status" value="1"/>
</dbReference>
<dbReference type="InterPro" id="IPR029056">
    <property type="entry name" value="Ribokinase-like"/>
</dbReference>
<dbReference type="Gramene" id="Pp3c2_520V3.2">
    <property type="protein sequence ID" value="Pp3c2_520V3.2"/>
    <property type="gene ID" value="Pp3c2_520"/>
</dbReference>
<evidence type="ECO:0000256" key="4">
    <source>
        <dbReference type="SAM" id="MobiDB-lite"/>
    </source>
</evidence>
<dbReference type="SUPFAM" id="SSF53613">
    <property type="entry name" value="Ribokinase-like"/>
    <property type="match status" value="1"/>
</dbReference>
<name>A0A7I4D6C2_PHYPA</name>
<dbReference type="EMBL" id="ABEU02000002">
    <property type="status" value="NOT_ANNOTATED_CDS"/>
    <property type="molecule type" value="Genomic_DNA"/>
</dbReference>
<evidence type="ECO:0000313" key="6">
    <source>
        <dbReference type="EnsemblPlants" id="Pp3c2_520V3.1"/>
    </source>
</evidence>
<dbReference type="GO" id="GO:0016301">
    <property type="term" value="F:kinase activity"/>
    <property type="evidence" value="ECO:0000318"/>
    <property type="project" value="GO_Central"/>
</dbReference>
<sequence length="540" mass="57180">MAATAILPSLSSTGVLLRCSSSCITRETRVAALDELEPNSCFGLVLSFRVRESSSGAIGSLARSSLAASSSFSPSSSCKSPSSSSSSRFGARRSSRPASRGRKSFLRGGNPSLFMIQRLACACNGDKQRQKTICSAVDKGLENAVCQMNGGSHNGNEQPHGISTKRVLERWDVVGLGQAMVDFSGTVDDEFLEGFKLVKGTRKVVNHEERGKVVRALDGSDYKLSAGGSLSNTLVVFARLGMASSQNPALNVAMTGSVGSDPLGDFYRAKLQRANVCFLSQPVANGTTGTVIVLTSPDAQRTMLSYQGMSSTVSFDPVLAGAIAKSRVLIVEGYLWEISQTIEAIAQACDAARRQGVLVALTASDVSCVTRHRPQFWSVMRHSSDILFANADEARALCASGEDITLEQVTKYLNHFCPLVSVTDGARGSYIGLRGEVVFIPPAPCVPVDTCGAGDAYAAGVLYGLLRGVPELKGIGYLAARVAAIVVGQLGTRITEEVAVEFAESVNRLYGLPDSRIMELMGMKEKVPAGKTSNVVEIGY</sequence>
<gene>
    <name evidence="6" type="primary">LOC112272717</name>
</gene>
<dbReference type="InterPro" id="IPR052700">
    <property type="entry name" value="Carb_kinase_PfkB-like"/>
</dbReference>
<reference evidence="6" key="3">
    <citation type="submission" date="2020-12" db="UniProtKB">
        <authorList>
            <consortium name="EnsemblPlants"/>
        </authorList>
    </citation>
    <scope>IDENTIFICATION</scope>
</reference>
<comment type="similarity">
    <text evidence="1">Belongs to the carbohydrate kinase PfkB family.</text>
</comment>
<dbReference type="GeneID" id="112272717"/>
<proteinExistence type="inferred from homology"/>
<feature type="compositionally biased region" description="Basic residues" evidence="4">
    <location>
        <begin position="90"/>
        <end position="105"/>
    </location>
</feature>
<dbReference type="AlphaFoldDB" id="A0A7I4D6C2"/>
<evidence type="ECO:0000259" key="5">
    <source>
        <dbReference type="Pfam" id="PF00294"/>
    </source>
</evidence>
<keyword evidence="3" id="KW-0418">Kinase</keyword>
<dbReference type="InterPro" id="IPR011611">
    <property type="entry name" value="PfkB_dom"/>
</dbReference>
<reference evidence="6 7" key="2">
    <citation type="journal article" date="2018" name="Plant J.">
        <title>The Physcomitrella patens chromosome-scale assembly reveals moss genome structure and evolution.</title>
        <authorList>
            <person name="Lang D."/>
            <person name="Ullrich K.K."/>
            <person name="Murat F."/>
            <person name="Fuchs J."/>
            <person name="Jenkins J."/>
            <person name="Haas F.B."/>
            <person name="Piednoel M."/>
            <person name="Gundlach H."/>
            <person name="Van Bel M."/>
            <person name="Meyberg R."/>
            <person name="Vives C."/>
            <person name="Morata J."/>
            <person name="Symeonidi A."/>
            <person name="Hiss M."/>
            <person name="Muchero W."/>
            <person name="Kamisugi Y."/>
            <person name="Saleh O."/>
            <person name="Blanc G."/>
            <person name="Decker E.L."/>
            <person name="van Gessel N."/>
            <person name="Grimwood J."/>
            <person name="Hayes R.D."/>
            <person name="Graham S.W."/>
            <person name="Gunter L.E."/>
            <person name="McDaniel S.F."/>
            <person name="Hoernstein S.N.W."/>
            <person name="Larsson A."/>
            <person name="Li F.W."/>
            <person name="Perroud P.F."/>
            <person name="Phillips J."/>
            <person name="Ranjan P."/>
            <person name="Rokshar D.S."/>
            <person name="Rothfels C.J."/>
            <person name="Schneider L."/>
            <person name="Shu S."/>
            <person name="Stevenson D.W."/>
            <person name="Thummler F."/>
            <person name="Tillich M."/>
            <person name="Villarreal Aguilar J.C."/>
            <person name="Widiez T."/>
            <person name="Wong G.K."/>
            <person name="Wymore A."/>
            <person name="Zhang Y."/>
            <person name="Zimmer A.D."/>
            <person name="Quatrano R.S."/>
            <person name="Mayer K.F.X."/>
            <person name="Goodstein D."/>
            <person name="Casacuberta J.M."/>
            <person name="Vandepoele K."/>
            <person name="Reski R."/>
            <person name="Cuming A.C."/>
            <person name="Tuskan G.A."/>
            <person name="Maumus F."/>
            <person name="Salse J."/>
            <person name="Schmutz J."/>
            <person name="Rensing S.A."/>
        </authorList>
    </citation>
    <scope>NUCLEOTIDE SEQUENCE [LARGE SCALE GENOMIC DNA]</scope>
    <source>
        <strain evidence="6 7">cv. Gransden 2004</strain>
    </source>
</reference>
<keyword evidence="2" id="KW-0808">Transferase</keyword>
<dbReference type="CDD" id="cd01168">
    <property type="entry name" value="adenosine_kinase"/>
    <property type="match status" value="1"/>
</dbReference>
<dbReference type="EnsemblPlants" id="Pp3c2_520V3.1">
    <property type="protein sequence ID" value="Pp3c2_520V3.1"/>
    <property type="gene ID" value="Pp3c2_520"/>
</dbReference>
<evidence type="ECO:0000256" key="2">
    <source>
        <dbReference type="ARBA" id="ARBA00022679"/>
    </source>
</evidence>
<dbReference type="KEGG" id="ppp:112272717"/>
<protein>
    <recommendedName>
        <fullName evidence="5">Carbohydrate kinase PfkB domain-containing protein</fullName>
    </recommendedName>
</protein>
<dbReference type="InterPro" id="IPR002173">
    <property type="entry name" value="Carboh/pur_kinase_PfkB_CS"/>
</dbReference>
<keyword evidence="7" id="KW-1185">Reference proteome</keyword>
<dbReference type="FunFam" id="3.40.1190.20:FF:000025">
    <property type="entry name" value="Putative sugar kinase slr0537"/>
    <property type="match status" value="1"/>
</dbReference>
<dbReference type="Proteomes" id="UP000006727">
    <property type="component" value="Chromosome 2"/>
</dbReference>
<dbReference type="OrthoDB" id="415590at2759"/>
<dbReference type="EnsemblPlants" id="Pp3c2_520V3.2">
    <property type="protein sequence ID" value="Pp3c2_520V3.2"/>
    <property type="gene ID" value="Pp3c2_520"/>
</dbReference>
<feature type="compositionally biased region" description="Low complexity" evidence="4">
    <location>
        <begin position="68"/>
        <end position="89"/>
    </location>
</feature>
<organism evidence="6 7">
    <name type="scientific">Physcomitrium patens</name>
    <name type="common">Spreading-leaved earth moss</name>
    <name type="synonym">Physcomitrella patens</name>
    <dbReference type="NCBI Taxonomy" id="3218"/>
    <lineage>
        <taxon>Eukaryota</taxon>
        <taxon>Viridiplantae</taxon>
        <taxon>Streptophyta</taxon>
        <taxon>Embryophyta</taxon>
        <taxon>Bryophyta</taxon>
        <taxon>Bryophytina</taxon>
        <taxon>Bryopsida</taxon>
        <taxon>Funariidae</taxon>
        <taxon>Funariales</taxon>
        <taxon>Funariaceae</taxon>
        <taxon>Physcomitrium</taxon>
    </lineage>
</organism>
<dbReference type="Gene3D" id="3.40.1190.20">
    <property type="match status" value="1"/>
</dbReference>
<accession>A0A7I4D6C2</accession>
<evidence type="ECO:0000256" key="1">
    <source>
        <dbReference type="ARBA" id="ARBA00010688"/>
    </source>
</evidence>
<dbReference type="PANTHER" id="PTHR43320">
    <property type="entry name" value="SUGAR KINASE"/>
    <property type="match status" value="1"/>
</dbReference>
<evidence type="ECO:0000313" key="7">
    <source>
        <dbReference type="Proteomes" id="UP000006727"/>
    </source>
</evidence>
<dbReference type="Gramene" id="Pp3c2_520V3.1">
    <property type="protein sequence ID" value="Pp3c2_520V3.1"/>
    <property type="gene ID" value="Pp3c2_520"/>
</dbReference>
<dbReference type="RefSeq" id="XP_024356526.1">
    <property type="nucleotide sequence ID" value="XM_024500758.2"/>
</dbReference>